<dbReference type="Pfam" id="PF00493">
    <property type="entry name" value="MCM"/>
    <property type="match status" value="1"/>
</dbReference>
<dbReference type="SUPFAM" id="SSF52540">
    <property type="entry name" value="P-loop containing nucleoside triphosphate hydrolases"/>
    <property type="match status" value="1"/>
</dbReference>
<gene>
    <name evidence="7" type="ORF">ADEAN_000399100</name>
</gene>
<proteinExistence type="inferred from homology"/>
<dbReference type="SMART" id="SM00350">
    <property type="entry name" value="MCM"/>
    <property type="match status" value="1"/>
</dbReference>
<dbReference type="PANTHER" id="PTHR11630">
    <property type="entry name" value="DNA REPLICATION LICENSING FACTOR MCM FAMILY MEMBER"/>
    <property type="match status" value="1"/>
</dbReference>
<keyword evidence="8" id="KW-1185">Reference proteome</keyword>
<dbReference type="VEuPathDB" id="TriTrypDB:ADEAN_000399100"/>
<dbReference type="InterPro" id="IPR041562">
    <property type="entry name" value="MCM_lid"/>
</dbReference>
<dbReference type="AlphaFoldDB" id="A0A7G2CAE7"/>
<dbReference type="GO" id="GO:0017116">
    <property type="term" value="F:single-stranded DNA helicase activity"/>
    <property type="evidence" value="ECO:0007669"/>
    <property type="project" value="TreeGrafter"/>
</dbReference>
<dbReference type="InterPro" id="IPR031327">
    <property type="entry name" value="MCM"/>
</dbReference>
<feature type="domain" description="MCM C-terminal AAA(+) ATPase" evidence="6">
    <location>
        <begin position="299"/>
        <end position="495"/>
    </location>
</feature>
<protein>
    <submittedName>
        <fullName evidence="7">MCM OB domain/MCM P-loop domain/MCM AAA-lid domain containing protein, putative</fullName>
    </submittedName>
</protein>
<dbReference type="Proteomes" id="UP000515908">
    <property type="component" value="Chromosome 07"/>
</dbReference>
<evidence type="ECO:0000256" key="3">
    <source>
        <dbReference type="ARBA" id="ARBA00023125"/>
    </source>
</evidence>
<dbReference type="InterPro" id="IPR027417">
    <property type="entry name" value="P-loop_NTPase"/>
</dbReference>
<evidence type="ECO:0000256" key="5">
    <source>
        <dbReference type="SAM" id="MobiDB-lite"/>
    </source>
</evidence>
<reference evidence="7 8" key="1">
    <citation type="submission" date="2020-08" db="EMBL/GenBank/DDBJ databases">
        <authorList>
            <person name="Newling K."/>
            <person name="Davey J."/>
            <person name="Forrester S."/>
        </authorList>
    </citation>
    <scope>NUCLEOTIDE SEQUENCE [LARGE SCALE GENOMIC DNA]</scope>
    <source>
        <strain evidence="8">Crithidia deanei Carvalho (ATCC PRA-265)</strain>
    </source>
</reference>
<sequence>MSDLPPDVAECLKKFLVECCDPPYCPEEDIELGGRCHYTQQVDCMKLTQCSPLLGQYLLSKTLFLIAQIKTTCLALCKETGKVISEHDLSIRFTHLPSLGGTMPTVLPPEGQLVEVCGSIVRMTTKKVVPHSFRLMCPKCRALTEEYSNQFNRGENQKYKCSQASCKGEELSVVGQEWMDYVECRLQQRSNQSGRLPKSIRVTLDDELGSKCSVGQFVEVIGILHNKWKHVFPLSKPSIEPTIAAINILPMEAYRGAVQSLHNGPRRSMGRRADFSGVKFAPESFFLSMADKRERDVALSLSVCSHIAGLFAPRMSVLLSALGGSSTASKNGMHVRSTIHCLYVGDPSTGKTQLLRFAAAIAPRSTSTTGMGSTSAGLTVAASKEGGEWVLEPGALVLSDGGSCIIDELRTVSPADRASLHEAMEQQTISVAKGGIVAKLRTVCSVLSACNPPRKKRNGQTEIGVGGPLLSRFDFIFLLWDIPQAEMDQRIADHILSHNTTEPPTQSLLSQEDVAQYLWWVRSQYAHIDGPTLTDAAADLLAKYYEIQRQRGTSGALGDGIPITVRFLESLVRICQSHAKLHLQSSCTIEDAAMTVFLMERSAYSLKIPLFSIGEELYTSSRLLDTVFLSSEPSNIALQTDILSEIVKVVLNYGHYSGPSATTGDVDLREETPSILKNQRTVTNAMLQSIKNLSQRVNTPTITQVVYSLPHERDRGRVSVPRHAAPRRSLSTRANSSATPEYGEQVLLSTPSSSGGAPAVRESGPGENRRDTAPMQGDENPSRKRVRSAEEILQSLKRHF</sequence>
<name>A0A7G2CAE7_9TRYP</name>
<evidence type="ECO:0000256" key="4">
    <source>
        <dbReference type="RuleBase" id="RU004070"/>
    </source>
</evidence>
<feature type="compositionally biased region" description="Polar residues" evidence="5">
    <location>
        <begin position="729"/>
        <end position="739"/>
    </location>
</feature>
<dbReference type="GO" id="GO:0000724">
    <property type="term" value="P:double-strand break repair via homologous recombination"/>
    <property type="evidence" value="ECO:0007669"/>
    <property type="project" value="TreeGrafter"/>
</dbReference>
<comment type="similarity">
    <text evidence="4">Belongs to the MCM family.</text>
</comment>
<keyword evidence="2 4" id="KW-0067">ATP-binding</keyword>
<dbReference type="EMBL" id="LR877151">
    <property type="protein sequence ID" value="CAD2216529.1"/>
    <property type="molecule type" value="Genomic_DNA"/>
</dbReference>
<dbReference type="InterPro" id="IPR033762">
    <property type="entry name" value="MCM_OB"/>
</dbReference>
<dbReference type="GO" id="GO:0042555">
    <property type="term" value="C:MCM complex"/>
    <property type="evidence" value="ECO:0007669"/>
    <property type="project" value="TreeGrafter"/>
</dbReference>
<evidence type="ECO:0000256" key="1">
    <source>
        <dbReference type="ARBA" id="ARBA00022741"/>
    </source>
</evidence>
<evidence type="ECO:0000313" key="7">
    <source>
        <dbReference type="EMBL" id="CAD2216529.1"/>
    </source>
</evidence>
<dbReference type="FunFam" id="3.40.50.300:FF:002368">
    <property type="entry name" value="DNA replication factor, putative"/>
    <property type="match status" value="1"/>
</dbReference>
<dbReference type="GO" id="GO:0003697">
    <property type="term" value="F:single-stranded DNA binding"/>
    <property type="evidence" value="ECO:0007669"/>
    <property type="project" value="TreeGrafter"/>
</dbReference>
<dbReference type="PRINTS" id="PR01657">
    <property type="entry name" value="MCMFAMILY"/>
</dbReference>
<evidence type="ECO:0000256" key="2">
    <source>
        <dbReference type="ARBA" id="ARBA00022840"/>
    </source>
</evidence>
<dbReference type="Pfam" id="PF17855">
    <property type="entry name" value="MCM_lid"/>
    <property type="match status" value="1"/>
</dbReference>
<dbReference type="InterPro" id="IPR001208">
    <property type="entry name" value="MCM_dom"/>
</dbReference>
<evidence type="ECO:0000259" key="6">
    <source>
        <dbReference type="PROSITE" id="PS50051"/>
    </source>
</evidence>
<dbReference type="GO" id="GO:0016787">
    <property type="term" value="F:hydrolase activity"/>
    <property type="evidence" value="ECO:0007669"/>
    <property type="project" value="UniProtKB-KW"/>
</dbReference>
<dbReference type="Gene3D" id="2.20.28.10">
    <property type="match status" value="1"/>
</dbReference>
<dbReference type="OrthoDB" id="271325at2759"/>
<dbReference type="PROSITE" id="PS50051">
    <property type="entry name" value="MCM_2"/>
    <property type="match status" value="1"/>
</dbReference>
<dbReference type="PANTHER" id="PTHR11630:SF48">
    <property type="entry name" value="DNA HELICASE MCM9"/>
    <property type="match status" value="1"/>
</dbReference>
<accession>A0A7G2CAE7</accession>
<organism evidence="7 8">
    <name type="scientific">Angomonas deanei</name>
    <dbReference type="NCBI Taxonomy" id="59799"/>
    <lineage>
        <taxon>Eukaryota</taxon>
        <taxon>Discoba</taxon>
        <taxon>Euglenozoa</taxon>
        <taxon>Kinetoplastea</taxon>
        <taxon>Metakinetoplastina</taxon>
        <taxon>Trypanosomatida</taxon>
        <taxon>Trypanosomatidae</taxon>
        <taxon>Strigomonadinae</taxon>
        <taxon>Angomonas</taxon>
    </lineage>
</organism>
<dbReference type="Gene3D" id="2.40.50.140">
    <property type="entry name" value="Nucleic acid-binding proteins"/>
    <property type="match status" value="1"/>
</dbReference>
<dbReference type="InterPro" id="IPR012340">
    <property type="entry name" value="NA-bd_OB-fold"/>
</dbReference>
<keyword evidence="3 4" id="KW-0238">DNA-binding</keyword>
<feature type="region of interest" description="Disordered" evidence="5">
    <location>
        <begin position="708"/>
        <end position="800"/>
    </location>
</feature>
<keyword evidence="1 4" id="KW-0547">Nucleotide-binding</keyword>
<dbReference type="Gene3D" id="3.40.50.300">
    <property type="entry name" value="P-loop containing nucleotide triphosphate hydrolases"/>
    <property type="match status" value="1"/>
</dbReference>
<dbReference type="Pfam" id="PF17207">
    <property type="entry name" value="MCM_OB"/>
    <property type="match status" value="1"/>
</dbReference>
<dbReference type="GO" id="GO:0005524">
    <property type="term" value="F:ATP binding"/>
    <property type="evidence" value="ECO:0007669"/>
    <property type="project" value="UniProtKB-KW"/>
</dbReference>
<evidence type="ECO:0000313" key="8">
    <source>
        <dbReference type="Proteomes" id="UP000515908"/>
    </source>
</evidence>
<dbReference type="SUPFAM" id="SSF50249">
    <property type="entry name" value="Nucleic acid-binding proteins"/>
    <property type="match status" value="1"/>
</dbReference>
<dbReference type="GO" id="GO:0005634">
    <property type="term" value="C:nucleus"/>
    <property type="evidence" value="ECO:0007669"/>
    <property type="project" value="UniProtKB-SubCell"/>
</dbReference>